<keyword evidence="1" id="KW-0812">Transmembrane</keyword>
<keyword evidence="3" id="KW-1185">Reference proteome</keyword>
<keyword evidence="1" id="KW-1133">Transmembrane helix</keyword>
<feature type="transmembrane region" description="Helical" evidence="1">
    <location>
        <begin position="24"/>
        <end position="44"/>
    </location>
</feature>
<keyword evidence="1" id="KW-0472">Membrane</keyword>
<organism evidence="2 3">
    <name type="scientific">Steinernema hermaphroditum</name>
    <dbReference type="NCBI Taxonomy" id="289476"/>
    <lineage>
        <taxon>Eukaryota</taxon>
        <taxon>Metazoa</taxon>
        <taxon>Ecdysozoa</taxon>
        <taxon>Nematoda</taxon>
        <taxon>Chromadorea</taxon>
        <taxon>Rhabditida</taxon>
        <taxon>Tylenchina</taxon>
        <taxon>Panagrolaimomorpha</taxon>
        <taxon>Strongyloidoidea</taxon>
        <taxon>Steinernematidae</taxon>
        <taxon>Steinernema</taxon>
    </lineage>
</organism>
<evidence type="ECO:0000256" key="1">
    <source>
        <dbReference type="SAM" id="Phobius"/>
    </source>
</evidence>
<gene>
    <name evidence="2" type="ORF">QR680_015190</name>
</gene>
<dbReference type="Proteomes" id="UP001175271">
    <property type="component" value="Unassembled WGS sequence"/>
</dbReference>
<dbReference type="AlphaFoldDB" id="A0AA39ID27"/>
<protein>
    <submittedName>
        <fullName evidence="2">Uncharacterized protein</fullName>
    </submittedName>
</protein>
<comment type="caution">
    <text evidence="2">The sequence shown here is derived from an EMBL/GenBank/DDBJ whole genome shotgun (WGS) entry which is preliminary data.</text>
</comment>
<name>A0AA39ID27_9BILA</name>
<accession>A0AA39ID27</accession>
<sequence length="68" mass="7332">MLIVISALAIIADKAEDKARSALLLAIGATTFLTAFVAGVILLYKAAVAYLRRREERAARAETELTIL</sequence>
<evidence type="ECO:0000313" key="3">
    <source>
        <dbReference type="Proteomes" id="UP001175271"/>
    </source>
</evidence>
<proteinExistence type="predicted"/>
<reference evidence="2" key="1">
    <citation type="submission" date="2023-06" db="EMBL/GenBank/DDBJ databases">
        <title>Genomic analysis of the entomopathogenic nematode Steinernema hermaphroditum.</title>
        <authorList>
            <person name="Schwarz E.M."/>
            <person name="Heppert J.K."/>
            <person name="Baniya A."/>
            <person name="Schwartz H.T."/>
            <person name="Tan C.-H."/>
            <person name="Antoshechkin I."/>
            <person name="Sternberg P.W."/>
            <person name="Goodrich-Blair H."/>
            <person name="Dillman A.R."/>
        </authorList>
    </citation>
    <scope>NUCLEOTIDE SEQUENCE</scope>
    <source>
        <strain evidence="2">PS9179</strain>
        <tissue evidence="2">Whole animal</tissue>
    </source>
</reference>
<dbReference type="EMBL" id="JAUCMV010000002">
    <property type="protein sequence ID" value="KAK0421346.1"/>
    <property type="molecule type" value="Genomic_DNA"/>
</dbReference>
<evidence type="ECO:0000313" key="2">
    <source>
        <dbReference type="EMBL" id="KAK0421346.1"/>
    </source>
</evidence>